<dbReference type="Proteomes" id="UP000317648">
    <property type="component" value="Chromosome"/>
</dbReference>
<evidence type="ECO:0000256" key="1">
    <source>
        <dbReference type="SAM" id="Phobius"/>
    </source>
</evidence>
<name>A0A518E540_9BACT</name>
<dbReference type="KEGG" id="lcre:Pla8534_71250"/>
<dbReference type="AlphaFoldDB" id="A0A518E540"/>
<protein>
    <submittedName>
        <fullName evidence="2">Uncharacterized protein</fullName>
    </submittedName>
</protein>
<keyword evidence="3" id="KW-1185">Reference proteome</keyword>
<reference evidence="2 3" key="1">
    <citation type="submission" date="2019-02" db="EMBL/GenBank/DDBJ databases">
        <title>Deep-cultivation of Planctomycetes and their phenomic and genomic characterization uncovers novel biology.</title>
        <authorList>
            <person name="Wiegand S."/>
            <person name="Jogler M."/>
            <person name="Boedeker C."/>
            <person name="Pinto D."/>
            <person name="Vollmers J."/>
            <person name="Rivas-Marin E."/>
            <person name="Kohn T."/>
            <person name="Peeters S.H."/>
            <person name="Heuer A."/>
            <person name="Rast P."/>
            <person name="Oberbeckmann S."/>
            <person name="Bunk B."/>
            <person name="Jeske O."/>
            <person name="Meyerdierks A."/>
            <person name="Storesund J.E."/>
            <person name="Kallscheuer N."/>
            <person name="Luecker S."/>
            <person name="Lage O.M."/>
            <person name="Pohl T."/>
            <person name="Merkel B.J."/>
            <person name="Hornburger P."/>
            <person name="Mueller R.-W."/>
            <person name="Bruemmer F."/>
            <person name="Labrenz M."/>
            <person name="Spormann A.M."/>
            <person name="Op den Camp H."/>
            <person name="Overmann J."/>
            <person name="Amann R."/>
            <person name="Jetten M.S.M."/>
            <person name="Mascher T."/>
            <person name="Medema M.H."/>
            <person name="Devos D.P."/>
            <person name="Kaster A.-K."/>
            <person name="Ovreas L."/>
            <person name="Rohde M."/>
            <person name="Galperin M.Y."/>
            <person name="Jogler C."/>
        </authorList>
    </citation>
    <scope>NUCLEOTIDE SEQUENCE [LARGE SCALE GENOMIC DNA]</scope>
    <source>
        <strain evidence="2 3">Pla85_3_4</strain>
    </source>
</reference>
<evidence type="ECO:0000313" key="2">
    <source>
        <dbReference type="EMBL" id="QDU99212.1"/>
    </source>
</evidence>
<sequence>MQLLTKLWRDEQGAVNSIELILIGTVLMLGLMVGLAAYRDSIINELADTGRAVGALNQSYSFATDLGAGPGAPVTQEFGDNGMGGPRVSVTVSVADSSYLDATDFCDDAAITRASAVGVDEDDPAPMIIP</sequence>
<keyword evidence="1" id="KW-1133">Transmembrane helix</keyword>
<keyword evidence="1" id="KW-0812">Transmembrane</keyword>
<organism evidence="2 3">
    <name type="scientific">Lignipirellula cremea</name>
    <dbReference type="NCBI Taxonomy" id="2528010"/>
    <lineage>
        <taxon>Bacteria</taxon>
        <taxon>Pseudomonadati</taxon>
        <taxon>Planctomycetota</taxon>
        <taxon>Planctomycetia</taxon>
        <taxon>Pirellulales</taxon>
        <taxon>Pirellulaceae</taxon>
        <taxon>Lignipirellula</taxon>
    </lineage>
</organism>
<proteinExistence type="predicted"/>
<dbReference type="RefSeq" id="WP_145059062.1">
    <property type="nucleotide sequence ID" value="NZ_CP036433.1"/>
</dbReference>
<dbReference type="EMBL" id="CP036433">
    <property type="protein sequence ID" value="QDU99212.1"/>
    <property type="molecule type" value="Genomic_DNA"/>
</dbReference>
<accession>A0A518E540</accession>
<keyword evidence="1" id="KW-0472">Membrane</keyword>
<dbReference type="OrthoDB" id="278295at2"/>
<feature type="transmembrane region" description="Helical" evidence="1">
    <location>
        <begin position="20"/>
        <end position="38"/>
    </location>
</feature>
<gene>
    <name evidence="2" type="ORF">Pla8534_71250</name>
</gene>
<evidence type="ECO:0000313" key="3">
    <source>
        <dbReference type="Proteomes" id="UP000317648"/>
    </source>
</evidence>